<gene>
    <name evidence="1" type="ORF">ACFPH6_15355</name>
</gene>
<evidence type="ECO:0000313" key="2">
    <source>
        <dbReference type="Proteomes" id="UP001596012"/>
    </source>
</evidence>
<proteinExistence type="predicted"/>
<accession>A0ABV8YP94</accession>
<name>A0ABV8YP94_9ACTN</name>
<keyword evidence="2" id="KW-1185">Reference proteome</keyword>
<sequence length="95" mass="9890">MAKNRITPTFDPGENAANHEAVADYGLDLSALLRIAALAEAARVRRAQGRFAEVDAVSRAAEESTPDIPPGTAPGDGAAMDAYLDAIDTYTDIGS</sequence>
<evidence type="ECO:0000313" key="1">
    <source>
        <dbReference type="EMBL" id="MFC4465884.1"/>
    </source>
</evidence>
<protein>
    <submittedName>
        <fullName evidence="1">Uncharacterized protein</fullName>
    </submittedName>
</protein>
<organism evidence="1 2">
    <name type="scientific">Streptomyces xiangluensis</name>
    <dbReference type="NCBI Taxonomy" id="2665720"/>
    <lineage>
        <taxon>Bacteria</taxon>
        <taxon>Bacillati</taxon>
        <taxon>Actinomycetota</taxon>
        <taxon>Actinomycetes</taxon>
        <taxon>Kitasatosporales</taxon>
        <taxon>Streptomycetaceae</taxon>
        <taxon>Streptomyces</taxon>
    </lineage>
</organism>
<dbReference type="RefSeq" id="WP_386342267.1">
    <property type="nucleotide sequence ID" value="NZ_JBHSFG010000024.1"/>
</dbReference>
<reference evidence="2" key="1">
    <citation type="journal article" date="2019" name="Int. J. Syst. Evol. Microbiol.">
        <title>The Global Catalogue of Microorganisms (GCM) 10K type strain sequencing project: providing services to taxonomists for standard genome sequencing and annotation.</title>
        <authorList>
            <consortium name="The Broad Institute Genomics Platform"/>
            <consortium name="The Broad Institute Genome Sequencing Center for Infectious Disease"/>
            <person name="Wu L."/>
            <person name="Ma J."/>
        </authorList>
    </citation>
    <scope>NUCLEOTIDE SEQUENCE [LARGE SCALE GENOMIC DNA]</scope>
    <source>
        <strain evidence="2">DT43</strain>
    </source>
</reference>
<dbReference type="Proteomes" id="UP001596012">
    <property type="component" value="Unassembled WGS sequence"/>
</dbReference>
<comment type="caution">
    <text evidence="1">The sequence shown here is derived from an EMBL/GenBank/DDBJ whole genome shotgun (WGS) entry which is preliminary data.</text>
</comment>
<dbReference type="EMBL" id="JBHSFG010000024">
    <property type="protein sequence ID" value="MFC4465884.1"/>
    <property type="molecule type" value="Genomic_DNA"/>
</dbReference>